<feature type="chain" id="PRO_5020570017" description="GH26 domain-containing protein" evidence="6">
    <location>
        <begin position="34"/>
        <end position="741"/>
    </location>
</feature>
<keyword evidence="6" id="KW-0732">Signal</keyword>
<dbReference type="OrthoDB" id="9802773at2"/>
<reference evidence="8 9" key="1">
    <citation type="submission" date="2019-03" db="EMBL/GenBank/DDBJ databases">
        <title>This is whole genome sequence of Paenibacillus sp MS74 strain.</title>
        <authorList>
            <person name="Trinh H.N."/>
        </authorList>
    </citation>
    <scope>NUCLEOTIDE SEQUENCE [LARGE SCALE GENOMIC DNA]</scope>
    <source>
        <strain evidence="8 9">MS74</strain>
    </source>
</reference>
<comment type="similarity">
    <text evidence="1 4">Belongs to the glycosyl hydrolase 26 family.</text>
</comment>
<feature type="compositionally biased region" description="Low complexity" evidence="5">
    <location>
        <begin position="682"/>
        <end position="695"/>
    </location>
</feature>
<evidence type="ECO:0000256" key="5">
    <source>
        <dbReference type="SAM" id="MobiDB-lite"/>
    </source>
</evidence>
<organism evidence="8 9">
    <name type="scientific">Paenibacillus piri</name>
    <dbReference type="NCBI Taxonomy" id="2547395"/>
    <lineage>
        <taxon>Bacteria</taxon>
        <taxon>Bacillati</taxon>
        <taxon>Bacillota</taxon>
        <taxon>Bacilli</taxon>
        <taxon>Bacillales</taxon>
        <taxon>Paenibacillaceae</taxon>
        <taxon>Paenibacillus</taxon>
    </lineage>
</organism>
<dbReference type="InterPro" id="IPR000805">
    <property type="entry name" value="Glyco_hydro_26"/>
</dbReference>
<dbReference type="InterPro" id="IPR036582">
    <property type="entry name" value="Mao_N_sf"/>
</dbReference>
<evidence type="ECO:0000313" key="8">
    <source>
        <dbReference type="EMBL" id="TDF96742.1"/>
    </source>
</evidence>
<evidence type="ECO:0000256" key="4">
    <source>
        <dbReference type="PROSITE-ProRule" id="PRU01100"/>
    </source>
</evidence>
<dbReference type="AlphaFoldDB" id="A0A4R5KNC2"/>
<dbReference type="Proteomes" id="UP000295636">
    <property type="component" value="Unassembled WGS sequence"/>
</dbReference>
<feature type="active site" description="Nucleophile" evidence="4">
    <location>
        <position position="360"/>
    </location>
</feature>
<accession>A0A4R5KNC2</accession>
<keyword evidence="2 4" id="KW-0378">Hydrolase</keyword>
<dbReference type="InterPro" id="IPR017853">
    <property type="entry name" value="GH"/>
</dbReference>
<name>A0A4R5KNC2_9BACL</name>
<comment type="caution">
    <text evidence="8">The sequence shown here is derived from an EMBL/GenBank/DDBJ whole genome shotgun (WGS) entry which is preliminary data.</text>
</comment>
<keyword evidence="9" id="KW-1185">Reference proteome</keyword>
<keyword evidence="3 4" id="KW-0326">Glycosidase</keyword>
<dbReference type="InterPro" id="IPR022790">
    <property type="entry name" value="GH26_dom"/>
</dbReference>
<dbReference type="EMBL" id="SMRT01000007">
    <property type="protein sequence ID" value="TDF96742.1"/>
    <property type="molecule type" value="Genomic_DNA"/>
</dbReference>
<dbReference type="SUPFAM" id="SSF51445">
    <property type="entry name" value="(Trans)glycosidases"/>
    <property type="match status" value="1"/>
</dbReference>
<dbReference type="PANTHER" id="PTHR40079">
    <property type="entry name" value="MANNAN ENDO-1,4-BETA-MANNOSIDASE E-RELATED"/>
    <property type="match status" value="1"/>
</dbReference>
<dbReference type="InterPro" id="IPR012854">
    <property type="entry name" value="Cu_amine_oxidase-like_N"/>
</dbReference>
<protein>
    <recommendedName>
        <fullName evidence="7">GH26 domain-containing protein</fullName>
    </recommendedName>
</protein>
<dbReference type="Pfam" id="PF07833">
    <property type="entry name" value="Cu_amine_oxidN1"/>
    <property type="match status" value="1"/>
</dbReference>
<dbReference type="PANTHER" id="PTHR40079:SF4">
    <property type="entry name" value="GH26 DOMAIN-CONTAINING PROTEIN-RELATED"/>
    <property type="match status" value="1"/>
</dbReference>
<feature type="signal peptide" evidence="6">
    <location>
        <begin position="1"/>
        <end position="33"/>
    </location>
</feature>
<dbReference type="Pfam" id="PF02156">
    <property type="entry name" value="Glyco_hydro_26"/>
    <property type="match status" value="1"/>
</dbReference>
<dbReference type="PROSITE" id="PS51764">
    <property type="entry name" value="GH26"/>
    <property type="match status" value="1"/>
</dbReference>
<dbReference type="GO" id="GO:0016985">
    <property type="term" value="F:mannan endo-1,4-beta-mannosidase activity"/>
    <property type="evidence" value="ECO:0007669"/>
    <property type="project" value="InterPro"/>
</dbReference>
<feature type="domain" description="GH26" evidence="7">
    <location>
        <begin position="134"/>
        <end position="440"/>
    </location>
</feature>
<dbReference type="RefSeq" id="WP_133230140.1">
    <property type="nucleotide sequence ID" value="NZ_SMRT01000007.1"/>
</dbReference>
<feature type="active site" description="Proton donor" evidence="4">
    <location>
        <position position="255"/>
    </location>
</feature>
<sequence length="741" mass="82191">MAFQHLRKSRLFKRAAALVLAAGLLAGATTVQADPVWDRWKAAEAAVGSGKPEEAVPHWKYLVEHYASTGDWQNAALFCGKLDEYYDKIQDYENAIHYYELENEYWLKFGKDWGAVDLQRAEQIRTISDVYMSTRDEELLKRQAAPSNGKLAKFEPEYGIYIGMYSEQDPAMQNQFTKSTAIYGKQHALYLAYSPYDNAFPKQYAARAKEAGAALQIAWEPSKGLDSVKDDAHLREWAKAAKASGIPVFLRYASEMNGDWVVWHGDPQKYIEKFRLVHDVMAEEAPNVAMVWSPGDVPAYSMDVYYPGDDYVDWVGVSMYTEPYENGDPAQSNMQATSPIERLDYLYKTYSDRKPLMISETAVSHYAHIPQESFTDYGLLNLHRLYEVMPFKYPRLKSITYFNVDLKNRESRNNYLLGANDAMKALYTKMIAAPYYLSKVEQGAKPADRTGYIKLSGAAGDPAFAERTKLIPWVKIPDIYIGKIDYSINGKLIQTQSGPPFGIELDADDVPDGSTLKLDVYNREGNKAASRSFPLSSQVSVKINGKLQKYEQPPVIKDGSTLAPMRAIFESMGATVSWDAATRTATGRKGDTTVSFKIGDRQASVNGKIVELEAAAQLINGSTLAPARFIGEAFGGSLQWDGKTRTVLIQTAGGVAVNPFGANGTVADAPSKRADSAVPYSQDADAAASPPGSAQLQLNEQKPDSSESGWLRRQLASSYQLAYRSFKAVAALIYSLIPRNA</sequence>
<evidence type="ECO:0000256" key="2">
    <source>
        <dbReference type="ARBA" id="ARBA00022801"/>
    </source>
</evidence>
<gene>
    <name evidence="8" type="ORF">E1757_16825</name>
</gene>
<dbReference type="Gene3D" id="3.20.20.80">
    <property type="entry name" value="Glycosidases"/>
    <property type="match status" value="1"/>
</dbReference>
<dbReference type="Gene3D" id="3.30.457.10">
    <property type="entry name" value="Copper amine oxidase-like, N-terminal domain"/>
    <property type="match status" value="1"/>
</dbReference>
<evidence type="ECO:0000259" key="7">
    <source>
        <dbReference type="PROSITE" id="PS51764"/>
    </source>
</evidence>
<evidence type="ECO:0000313" key="9">
    <source>
        <dbReference type="Proteomes" id="UP000295636"/>
    </source>
</evidence>
<proteinExistence type="inferred from homology"/>
<dbReference type="GO" id="GO:0006080">
    <property type="term" value="P:substituted mannan metabolic process"/>
    <property type="evidence" value="ECO:0007669"/>
    <property type="project" value="InterPro"/>
</dbReference>
<evidence type="ECO:0000256" key="6">
    <source>
        <dbReference type="SAM" id="SignalP"/>
    </source>
</evidence>
<evidence type="ECO:0000256" key="3">
    <source>
        <dbReference type="ARBA" id="ARBA00023295"/>
    </source>
</evidence>
<evidence type="ECO:0000256" key="1">
    <source>
        <dbReference type="ARBA" id="ARBA00007754"/>
    </source>
</evidence>
<feature type="region of interest" description="Disordered" evidence="5">
    <location>
        <begin position="668"/>
        <end position="709"/>
    </location>
</feature>
<dbReference type="SUPFAM" id="SSF55383">
    <property type="entry name" value="Copper amine oxidase, domain N"/>
    <property type="match status" value="1"/>
</dbReference>